<sequence>MKKLRDERTLMSIMSVDTTKSTRMVGAKKVNMFLRRWIIGILVLTCCSLGAPIIIGWNTLVPRLGCRSFYFPFPFFLPVLASFRLGGLGTCY</sequence>
<gene>
    <name evidence="2" type="ORF">ABT39_MTgene2101</name>
</gene>
<accession>A0A124GMK9</accession>
<dbReference type="AlphaFoldDB" id="A0A124GMK9"/>
<comment type="caution">
    <text evidence="2">The sequence shown here is derived from an EMBL/GenBank/DDBJ whole genome shotgun (WGS) entry which is preliminary data.</text>
</comment>
<evidence type="ECO:0000313" key="2">
    <source>
        <dbReference type="EMBL" id="KUM45998.1"/>
    </source>
</evidence>
<keyword evidence="1" id="KW-1133">Transmembrane helix</keyword>
<keyword evidence="2" id="KW-0496">Mitochondrion</keyword>
<keyword evidence="1" id="KW-0812">Transmembrane</keyword>
<reference evidence="2" key="1">
    <citation type="journal article" date="2015" name="Genome Biol. Evol.">
        <title>Organellar Genomes of White Spruce (Picea glauca): Assembly and Annotation.</title>
        <authorList>
            <person name="Jackman S.D."/>
            <person name="Warren R.L."/>
            <person name="Gibb E.A."/>
            <person name="Vandervalk B.P."/>
            <person name="Mohamadi H."/>
            <person name="Chu J."/>
            <person name="Raymond A."/>
            <person name="Pleasance S."/>
            <person name="Coope R."/>
            <person name="Wildung M.R."/>
            <person name="Ritland C.E."/>
            <person name="Bousquet J."/>
            <person name="Jones S.J."/>
            <person name="Bohlmann J."/>
            <person name="Birol I."/>
        </authorList>
    </citation>
    <scope>NUCLEOTIDE SEQUENCE [LARGE SCALE GENOMIC DNA]</scope>
    <source>
        <tissue evidence="2">Flushing bud</tissue>
    </source>
</reference>
<feature type="transmembrane region" description="Helical" evidence="1">
    <location>
        <begin position="69"/>
        <end position="87"/>
    </location>
</feature>
<organism evidence="2">
    <name type="scientific">Picea glauca</name>
    <name type="common">White spruce</name>
    <name type="synonym">Pinus glauca</name>
    <dbReference type="NCBI Taxonomy" id="3330"/>
    <lineage>
        <taxon>Eukaryota</taxon>
        <taxon>Viridiplantae</taxon>
        <taxon>Streptophyta</taxon>
        <taxon>Embryophyta</taxon>
        <taxon>Tracheophyta</taxon>
        <taxon>Spermatophyta</taxon>
        <taxon>Pinopsida</taxon>
        <taxon>Pinidae</taxon>
        <taxon>Conifers I</taxon>
        <taxon>Pinales</taxon>
        <taxon>Pinaceae</taxon>
        <taxon>Picea</taxon>
    </lineage>
</organism>
<protein>
    <submittedName>
        <fullName evidence="2">Uncharacterized protein</fullName>
    </submittedName>
</protein>
<proteinExistence type="predicted"/>
<name>A0A124GMK9_PICGL</name>
<dbReference type="EMBL" id="LKAM01000014">
    <property type="protein sequence ID" value="KUM45998.1"/>
    <property type="molecule type" value="Genomic_DNA"/>
</dbReference>
<evidence type="ECO:0000256" key="1">
    <source>
        <dbReference type="SAM" id="Phobius"/>
    </source>
</evidence>
<geneLocation type="mitochondrion" evidence="2"/>
<keyword evidence="1" id="KW-0472">Membrane</keyword>
<feature type="transmembrane region" description="Helical" evidence="1">
    <location>
        <begin position="37"/>
        <end position="57"/>
    </location>
</feature>